<comment type="similarity">
    <text evidence="7">Belongs to the CobB/CbiA family.</text>
</comment>
<comment type="catalytic activity">
    <reaction evidence="7">
        <text>cob(II)yrinate + 2 L-glutamine + 2 ATP + 2 H2O = cob(II)yrinate a,c diamide + 2 L-glutamate + 2 ADP + 2 phosphate + 2 H(+)</text>
        <dbReference type="Rhea" id="RHEA:26289"/>
        <dbReference type="ChEBI" id="CHEBI:15377"/>
        <dbReference type="ChEBI" id="CHEBI:15378"/>
        <dbReference type="ChEBI" id="CHEBI:29985"/>
        <dbReference type="ChEBI" id="CHEBI:30616"/>
        <dbReference type="ChEBI" id="CHEBI:43474"/>
        <dbReference type="ChEBI" id="CHEBI:58359"/>
        <dbReference type="ChEBI" id="CHEBI:58537"/>
        <dbReference type="ChEBI" id="CHEBI:58894"/>
        <dbReference type="ChEBI" id="CHEBI:456216"/>
        <dbReference type="EC" id="6.3.5.11"/>
    </reaction>
</comment>
<proteinExistence type="inferred from homology"/>
<evidence type="ECO:0000256" key="2">
    <source>
        <dbReference type="ARBA" id="ARBA00022598"/>
    </source>
</evidence>
<evidence type="ECO:0000256" key="3">
    <source>
        <dbReference type="ARBA" id="ARBA00022741"/>
    </source>
</evidence>
<feature type="domain" description="CobB/CobQ-like glutamine amidotransferase" evidence="9">
    <location>
        <begin position="239"/>
        <end position="427"/>
    </location>
</feature>
<dbReference type="PROSITE" id="PS51274">
    <property type="entry name" value="GATASE_COBBQ"/>
    <property type="match status" value="1"/>
</dbReference>
<keyword evidence="6 7" id="KW-0315">Glutamine amidotransferase</keyword>
<protein>
    <recommendedName>
        <fullName evidence="7">Cobyrinate a,c-diamide synthase</fullName>
        <ecNumber evidence="7">6.3.5.11</ecNumber>
    </recommendedName>
    <alternativeName>
        <fullName evidence="7">Cobyrinic acid a,c-diamide synthetase</fullName>
    </alternativeName>
</protein>
<feature type="active site" description="Nucleophile" evidence="7">
    <location>
        <position position="321"/>
    </location>
</feature>
<dbReference type="Proteomes" id="UP001595952">
    <property type="component" value="Unassembled WGS sequence"/>
</dbReference>
<dbReference type="InterPro" id="IPR004484">
    <property type="entry name" value="CbiA/CobB_synth"/>
</dbReference>
<dbReference type="PANTHER" id="PTHR43873:SF1">
    <property type="entry name" value="COBYRINATE A,C-DIAMIDE SYNTHASE"/>
    <property type="match status" value="1"/>
</dbReference>
<dbReference type="InterPro" id="IPR029062">
    <property type="entry name" value="Class_I_gatase-like"/>
</dbReference>
<comment type="miscellaneous">
    <text evidence="7">The a and c carboxylates of cobyrinate are activated for nucleophilic attack via formation of a phosphorylated intermediate by ATP. CbiA catalyzes first the amidation of the c-carboxylate, and then that of the a-carboxylate.</text>
</comment>
<evidence type="ECO:0000256" key="7">
    <source>
        <dbReference type="HAMAP-Rule" id="MF_00027"/>
    </source>
</evidence>
<dbReference type="InterPro" id="IPR027417">
    <property type="entry name" value="P-loop_NTPase"/>
</dbReference>
<reference evidence="11" key="1">
    <citation type="journal article" date="2019" name="Int. J. Syst. Evol. Microbiol.">
        <title>The Global Catalogue of Microorganisms (GCM) 10K type strain sequencing project: providing services to taxonomists for standard genome sequencing and annotation.</title>
        <authorList>
            <consortium name="The Broad Institute Genomics Platform"/>
            <consortium name="The Broad Institute Genome Sequencing Center for Infectious Disease"/>
            <person name="Wu L."/>
            <person name="Ma J."/>
        </authorList>
    </citation>
    <scope>NUCLEOTIDE SEQUENCE [LARGE SCALE GENOMIC DNA]</scope>
    <source>
        <strain evidence="11">CCUG 55995</strain>
    </source>
</reference>
<dbReference type="CDD" id="cd05388">
    <property type="entry name" value="CobB_N"/>
    <property type="match status" value="1"/>
</dbReference>
<dbReference type="PANTHER" id="PTHR43873">
    <property type="entry name" value="COBYRINATE A,C-DIAMIDE SYNTHASE"/>
    <property type="match status" value="1"/>
</dbReference>
<evidence type="ECO:0000256" key="1">
    <source>
        <dbReference type="ARBA" id="ARBA00001946"/>
    </source>
</evidence>
<dbReference type="EMBL" id="JBHSEI010000005">
    <property type="protein sequence ID" value="MFC4638207.1"/>
    <property type="molecule type" value="Genomic_DNA"/>
</dbReference>
<dbReference type="SUPFAM" id="SSF52317">
    <property type="entry name" value="Class I glutamine amidotransferase-like"/>
    <property type="match status" value="1"/>
</dbReference>
<keyword evidence="4 7" id="KW-0067">ATP-binding</keyword>
<dbReference type="Pfam" id="PF07685">
    <property type="entry name" value="GATase_3"/>
    <property type="match status" value="1"/>
</dbReference>
<feature type="site" description="Increases nucleophilicity of active site Cys" evidence="7">
    <location>
        <position position="421"/>
    </location>
</feature>
<keyword evidence="3 7" id="KW-0547">Nucleotide-binding</keyword>
<evidence type="ECO:0000259" key="8">
    <source>
        <dbReference type="Pfam" id="PF01656"/>
    </source>
</evidence>
<keyword evidence="7" id="KW-0169">Cobalamin biosynthesis</keyword>
<dbReference type="NCBIfam" id="TIGR00379">
    <property type="entry name" value="cobB"/>
    <property type="match status" value="1"/>
</dbReference>
<comment type="cofactor">
    <cofactor evidence="1 7">
        <name>Mg(2+)</name>
        <dbReference type="ChEBI" id="CHEBI:18420"/>
    </cofactor>
</comment>
<dbReference type="Gene3D" id="3.40.50.300">
    <property type="entry name" value="P-loop containing nucleotide triphosphate hydrolases"/>
    <property type="match status" value="1"/>
</dbReference>
<dbReference type="InterPro" id="IPR002586">
    <property type="entry name" value="CobQ/CobB/MinD/ParA_Nub-bd_dom"/>
</dbReference>
<dbReference type="Gene3D" id="3.40.50.880">
    <property type="match status" value="1"/>
</dbReference>
<dbReference type="SUPFAM" id="SSF52540">
    <property type="entry name" value="P-loop containing nucleoside triphosphate hydrolases"/>
    <property type="match status" value="1"/>
</dbReference>
<evidence type="ECO:0000313" key="10">
    <source>
        <dbReference type="EMBL" id="MFC4638207.1"/>
    </source>
</evidence>
<feature type="domain" description="CobQ/CobB/MinD/ParA nucleotide binding" evidence="8">
    <location>
        <begin position="4"/>
        <end position="189"/>
    </location>
</feature>
<keyword evidence="2 7" id="KW-0436">Ligase</keyword>
<accession>A0ABV9I7A3</accession>
<gene>
    <name evidence="7" type="primary">cbiA</name>
    <name evidence="10" type="ORF">ACFO0D_07615</name>
</gene>
<evidence type="ECO:0000256" key="5">
    <source>
        <dbReference type="ARBA" id="ARBA00022842"/>
    </source>
</evidence>
<dbReference type="EC" id="6.3.5.11" evidence="7"/>
<comment type="function">
    <text evidence="7">Catalyzes the ATP-dependent amidation of the two carboxylate groups at positions a and c of cobyrinate, using either L-glutamine or ammonia as the nitrogen source.</text>
</comment>
<dbReference type="HAMAP" id="MF_00027">
    <property type="entry name" value="CobB_CbiA"/>
    <property type="match status" value="1"/>
</dbReference>
<evidence type="ECO:0000259" key="9">
    <source>
        <dbReference type="Pfam" id="PF07685"/>
    </source>
</evidence>
<dbReference type="CDD" id="cd03130">
    <property type="entry name" value="GATase1_CobB"/>
    <property type="match status" value="1"/>
</dbReference>
<dbReference type="NCBIfam" id="NF002204">
    <property type="entry name" value="PRK01077.1"/>
    <property type="match status" value="1"/>
</dbReference>
<evidence type="ECO:0000313" key="11">
    <source>
        <dbReference type="Proteomes" id="UP001595952"/>
    </source>
</evidence>
<dbReference type="Pfam" id="PF01656">
    <property type="entry name" value="CbiA"/>
    <property type="match status" value="1"/>
</dbReference>
<keyword evidence="5 7" id="KW-0460">Magnesium</keyword>
<dbReference type="InterPro" id="IPR011698">
    <property type="entry name" value="GATase_3"/>
</dbReference>
<organism evidence="10 11">
    <name type="scientific">Deinococcus hohokamensis</name>
    <dbReference type="NCBI Taxonomy" id="309883"/>
    <lineage>
        <taxon>Bacteria</taxon>
        <taxon>Thermotogati</taxon>
        <taxon>Deinococcota</taxon>
        <taxon>Deinococci</taxon>
        <taxon>Deinococcales</taxon>
        <taxon>Deinococcaceae</taxon>
        <taxon>Deinococcus</taxon>
    </lineage>
</organism>
<keyword evidence="11" id="KW-1185">Reference proteome</keyword>
<comment type="domain">
    <text evidence="7">Comprises of two domains. The C-terminal domain contains the binding site for glutamine and catalyzes the hydrolysis of this substrate to glutamate and ammonia. The N-terminal domain is anticipated to bind ATP and cobyrinate and catalyzes the ultimate synthesis of the diamide product. The ammonia produced via the glutaminase domain is probably translocated to the adjacent domain via a molecular tunnel, where it reacts with an activated intermediate.</text>
</comment>
<evidence type="ECO:0000256" key="4">
    <source>
        <dbReference type="ARBA" id="ARBA00022840"/>
    </source>
</evidence>
<comment type="caution">
    <text evidence="10">The sequence shown here is derived from an EMBL/GenBank/DDBJ whole genome shotgun (WGS) entry which is preliminary data.</text>
</comment>
<evidence type="ECO:0000256" key="6">
    <source>
        <dbReference type="ARBA" id="ARBA00022962"/>
    </source>
</evidence>
<name>A0ABV9I7A3_9DEIO</name>
<sequence>MRRIVLAAPHSGSGKTTVASLLCLALRHRGLRVQPFKLGPDYLDPTHLGRAAGQEARNLDSFLLSPERLRELFARAAAPADISVLEGVMGLYDGRDPLSDEHSTADLARLLEAAVILVIDAGGMARTVAAVATGLRDYGEGVPVAGVILNRVGSARHAELCEAALSQVGLPVLGFVTRDEALHLPSRHLGLLSAEQAAWDEDLALEAARHLRLEAILEAAEAPALPTPPAPVYTRPVARIAYAHDEAFHFYYPDALEELRLAGAELVPFSPLRDAAVPAADGLLFGGGYPEAHAAELAANTAMRHSVRAFADSGRPVVAECGGLMYLAETLEDQSGGLHAMCGVVPYRTRMQGRLTLGYRDAVALQPSPLARAGAPLRGHEFHYSALTHPPTRPAYRWTAPDGTEVTEGYAASNILASYLHLHYAADPQTARRFVAACAGSP</sequence>
<comment type="pathway">
    <text evidence="7">Cofactor biosynthesis; adenosylcobalamin biosynthesis; cob(II)yrinate a,c-diamide from sirohydrochlorin (anaerobic route): step 10/10.</text>
</comment>
<dbReference type="RefSeq" id="WP_380061217.1">
    <property type="nucleotide sequence ID" value="NZ_JBHSEI010000005.1"/>
</dbReference>